<comment type="subcellular location">
    <subcellularLocation>
        <location evidence="1">Nucleus</location>
    </subcellularLocation>
</comment>
<dbReference type="InterPro" id="IPR044752">
    <property type="entry name" value="PIN-like_EXO1"/>
</dbReference>
<dbReference type="AlphaFoldDB" id="A0A7J6Y4A5"/>
<dbReference type="Gene3D" id="3.40.50.1010">
    <property type="entry name" value="5'-nuclease"/>
    <property type="match status" value="1"/>
</dbReference>
<protein>
    <recommendedName>
        <fullName evidence="12">Exonuclease 1</fullName>
    </recommendedName>
</protein>
<evidence type="ECO:0000256" key="2">
    <source>
        <dbReference type="ARBA" id="ARBA00022722"/>
    </source>
</evidence>
<dbReference type="InterPro" id="IPR006086">
    <property type="entry name" value="XPG-I_dom"/>
</dbReference>
<dbReference type="PANTHER" id="PTHR11081">
    <property type="entry name" value="FLAP ENDONUCLEASE FAMILY MEMBER"/>
    <property type="match status" value="1"/>
</dbReference>
<feature type="domain" description="XPG N-terminal" evidence="9">
    <location>
        <begin position="1"/>
        <end position="121"/>
    </location>
</feature>
<dbReference type="GO" id="GO:0005634">
    <property type="term" value="C:nucleus"/>
    <property type="evidence" value="ECO:0007669"/>
    <property type="project" value="UniProtKB-SubCell"/>
</dbReference>
<organism evidence="10 11">
    <name type="scientific">Trypanosoma cruzi</name>
    <dbReference type="NCBI Taxonomy" id="5693"/>
    <lineage>
        <taxon>Eukaryota</taxon>
        <taxon>Discoba</taxon>
        <taxon>Euglenozoa</taxon>
        <taxon>Kinetoplastea</taxon>
        <taxon>Metakinetoplastina</taxon>
        <taxon>Trypanosomatida</taxon>
        <taxon>Trypanosomatidae</taxon>
        <taxon>Trypanosoma</taxon>
        <taxon>Schizotrypanum</taxon>
    </lineage>
</organism>
<keyword evidence="3" id="KW-0227">DNA damage</keyword>
<dbReference type="VEuPathDB" id="TriTrypDB:ECC02_005404"/>
<dbReference type="GO" id="GO:0017108">
    <property type="term" value="F:5'-flap endonuclease activity"/>
    <property type="evidence" value="ECO:0007669"/>
    <property type="project" value="TreeGrafter"/>
</dbReference>
<evidence type="ECO:0000256" key="1">
    <source>
        <dbReference type="ARBA" id="ARBA00004123"/>
    </source>
</evidence>
<evidence type="ECO:0000256" key="7">
    <source>
        <dbReference type="SAM" id="MobiDB-lite"/>
    </source>
</evidence>
<dbReference type="PRINTS" id="PR00853">
    <property type="entry name" value="XPGRADSUPER"/>
</dbReference>
<reference evidence="10 11" key="1">
    <citation type="journal article" date="2019" name="Genome Biol. Evol.">
        <title>Nanopore Sequencing Significantly Improves Genome Assembly of the Protozoan Parasite Trypanosoma cruzi.</title>
        <authorList>
            <person name="Diaz-Viraque F."/>
            <person name="Pita S."/>
            <person name="Greif G."/>
            <person name="de Souza R.C.M."/>
            <person name="Iraola G."/>
            <person name="Robello C."/>
        </authorList>
    </citation>
    <scope>NUCLEOTIDE SEQUENCE [LARGE SCALE GENOMIC DNA]</scope>
    <source>
        <strain evidence="10 11">Berenice</strain>
    </source>
</reference>
<feature type="compositionally biased region" description="Polar residues" evidence="7">
    <location>
        <begin position="643"/>
        <end position="664"/>
    </location>
</feature>
<proteinExistence type="predicted"/>
<dbReference type="SMART" id="SM00485">
    <property type="entry name" value="XPGN"/>
    <property type="match status" value="1"/>
</dbReference>
<evidence type="ECO:0000256" key="6">
    <source>
        <dbReference type="ARBA" id="ARBA00023242"/>
    </source>
</evidence>
<dbReference type="GO" id="GO:0046872">
    <property type="term" value="F:metal ion binding"/>
    <property type="evidence" value="ECO:0007669"/>
    <property type="project" value="InterPro"/>
</dbReference>
<dbReference type="GO" id="GO:0006281">
    <property type="term" value="P:DNA repair"/>
    <property type="evidence" value="ECO:0007669"/>
    <property type="project" value="UniProtKB-KW"/>
</dbReference>
<evidence type="ECO:0000259" key="8">
    <source>
        <dbReference type="SMART" id="SM00484"/>
    </source>
</evidence>
<dbReference type="VEuPathDB" id="TriTrypDB:BCY84_02436"/>
<feature type="compositionally biased region" description="Polar residues" evidence="7">
    <location>
        <begin position="733"/>
        <end position="747"/>
    </location>
</feature>
<keyword evidence="4" id="KW-0378">Hydrolase</keyword>
<dbReference type="Pfam" id="PF00752">
    <property type="entry name" value="XPG_N"/>
    <property type="match status" value="1"/>
</dbReference>
<dbReference type="EMBL" id="JABDHM010000036">
    <property type="protein sequence ID" value="KAF5221517.1"/>
    <property type="molecule type" value="Genomic_DNA"/>
</dbReference>
<dbReference type="InterPro" id="IPR006084">
    <property type="entry name" value="XPG/Rad2"/>
</dbReference>
<dbReference type="SUPFAM" id="SSF47807">
    <property type="entry name" value="5' to 3' exonuclease, C-terminal subdomain"/>
    <property type="match status" value="1"/>
</dbReference>
<dbReference type="Gene3D" id="1.10.150.20">
    <property type="entry name" value="5' to 3' exonuclease, C-terminal subdomain"/>
    <property type="match status" value="1"/>
</dbReference>
<keyword evidence="5" id="KW-0234">DNA repair</keyword>
<keyword evidence="2" id="KW-0540">Nuclease</keyword>
<evidence type="ECO:0000259" key="9">
    <source>
        <dbReference type="SMART" id="SM00485"/>
    </source>
</evidence>
<feature type="compositionally biased region" description="Polar residues" evidence="7">
    <location>
        <begin position="689"/>
        <end position="699"/>
    </location>
</feature>
<dbReference type="InterPro" id="IPR036279">
    <property type="entry name" value="5-3_exonuclease_C_sf"/>
</dbReference>
<gene>
    <name evidence="10" type="ORF">ECC02_005404</name>
</gene>
<keyword evidence="6" id="KW-0539">Nucleus</keyword>
<dbReference type="SMART" id="SM00484">
    <property type="entry name" value="XPGI"/>
    <property type="match status" value="1"/>
</dbReference>
<feature type="domain" description="XPG-I" evidence="8">
    <location>
        <begin position="166"/>
        <end position="248"/>
    </location>
</feature>
<dbReference type="Proteomes" id="UP000583944">
    <property type="component" value="Unassembled WGS sequence"/>
</dbReference>
<feature type="region of interest" description="Disordered" evidence="7">
    <location>
        <begin position="643"/>
        <end position="750"/>
    </location>
</feature>
<evidence type="ECO:0000313" key="11">
    <source>
        <dbReference type="Proteomes" id="UP000583944"/>
    </source>
</evidence>
<dbReference type="PANTHER" id="PTHR11081:SF65">
    <property type="entry name" value="DNA DAMAGE-INDUCIBLE PROTEIN DIN7-RELATED"/>
    <property type="match status" value="1"/>
</dbReference>
<accession>A0A7J6Y4A5</accession>
<evidence type="ECO:0000256" key="5">
    <source>
        <dbReference type="ARBA" id="ARBA00023204"/>
    </source>
</evidence>
<dbReference type="InterPro" id="IPR029060">
    <property type="entry name" value="PIN-like_dom_sf"/>
</dbReference>
<dbReference type="InterPro" id="IPR006085">
    <property type="entry name" value="XPG_DNA_repair_N"/>
</dbReference>
<sequence>MGIKGLWSEVRPVCRQSHLSNFRGQRVAVDMYVWLHRSILGSVQLGTRADAEAFIESAEMTSEAVDAGSSVLLSNKFLQFVMGRVDLMLRCGVHPVLVFDGAPIPMKQGTEAERQMLRAARLAEALQVLKQGGPSNPRARQEAAQLLEKGMDITTELAHAVIQVLKERRLECIVAPYEADAQLAYLCKEGYVQAVVSEDSDLIAYHCPCLIAKLDAHGGCEVLFAQDLPRCPSFYGLSYESFLVGCILSGCDYLPSLRHIGVKKAFRLVAQATSVPSIMRSLEVKFGFSKEELDAYEAKLQQAFYCFAHHFVFDPVRKEVMHLTPLPRGIPLKTNLLGEPLRKDIAEKVCAECLYDPVTKALYRGSYLYCVQEYWKHTRGGQTPLNSYSGFRDMQSPRVTILLSSSGTDATGRRASPTTTFFSSPLQKVSEAKGFCEKVTRNVTLVRSKYFTKGRWKVEDWESEDSETTATTTTTTTQTTPITTTVESAASTTTTAAAAAAGCVEERGEGASWCLSSLRFVVKDDPVRGSSLTASVSSTNQTQDDGFATQEQGSFVQAKAPCLSSPPVLPPLTTVPTLEGTKALDANESQQQHETSGCPFGYFQCGRRHSIFELCFQGRNWSKDFNPVAYEGRANQVVDETQNIGAGSSSDTNCLGVSSHSSLRTGAGEKRQRESALPPSFRPVFRPPASTSGRSTVASSHAEKIPPAAKRRVLSSTEQAKQLMRRFTPGGSAASTVDSEADNSSRMNGGAAELFKKLTFARQ</sequence>
<name>A0A7J6Y4A5_TRYCR</name>
<evidence type="ECO:0000256" key="3">
    <source>
        <dbReference type="ARBA" id="ARBA00022763"/>
    </source>
</evidence>
<comment type="caution">
    <text evidence="10">The sequence shown here is derived from an EMBL/GenBank/DDBJ whole genome shotgun (WGS) entry which is preliminary data.</text>
</comment>
<evidence type="ECO:0008006" key="12">
    <source>
        <dbReference type="Google" id="ProtNLM"/>
    </source>
</evidence>
<evidence type="ECO:0000313" key="10">
    <source>
        <dbReference type="EMBL" id="KAF5221517.1"/>
    </source>
</evidence>
<dbReference type="SUPFAM" id="SSF88723">
    <property type="entry name" value="PIN domain-like"/>
    <property type="match status" value="1"/>
</dbReference>
<dbReference type="Pfam" id="PF00867">
    <property type="entry name" value="XPG_I"/>
    <property type="match status" value="1"/>
</dbReference>
<dbReference type="CDD" id="cd09857">
    <property type="entry name" value="PIN_EXO1"/>
    <property type="match status" value="1"/>
</dbReference>
<evidence type="ECO:0000256" key="4">
    <source>
        <dbReference type="ARBA" id="ARBA00022801"/>
    </source>
</evidence>